<dbReference type="GO" id="GO:0044341">
    <property type="term" value="P:sodium-dependent phosphate transport"/>
    <property type="evidence" value="ECO:0007669"/>
    <property type="project" value="InterPro"/>
</dbReference>
<feature type="transmembrane region" description="Helical" evidence="6">
    <location>
        <begin position="97"/>
        <end position="113"/>
    </location>
</feature>
<dbReference type="NCBIfam" id="TIGR00704">
    <property type="entry name" value="NaPi_cotrn_rel"/>
    <property type="match status" value="1"/>
</dbReference>
<dbReference type="PANTHER" id="PTHR10010:SF46">
    <property type="entry name" value="SODIUM-DEPENDENT PHOSPHATE TRANSPORT PROTEIN 2B"/>
    <property type="match status" value="1"/>
</dbReference>
<dbReference type="SUPFAM" id="SSF109755">
    <property type="entry name" value="PhoU-like"/>
    <property type="match status" value="1"/>
</dbReference>
<dbReference type="Gene3D" id="1.20.58.220">
    <property type="entry name" value="Phosphate transport system protein phou homolog 2, domain 2"/>
    <property type="match status" value="1"/>
</dbReference>
<evidence type="ECO:0000256" key="5">
    <source>
        <dbReference type="ARBA" id="ARBA00023136"/>
    </source>
</evidence>
<keyword evidence="4 6" id="KW-1133">Transmembrane helix</keyword>
<accession>A0A381SE86</accession>
<evidence type="ECO:0000256" key="4">
    <source>
        <dbReference type="ARBA" id="ARBA00022989"/>
    </source>
</evidence>
<evidence type="ECO:0000256" key="1">
    <source>
        <dbReference type="ARBA" id="ARBA00004651"/>
    </source>
</evidence>
<proteinExistence type="predicted"/>
<evidence type="ECO:0000313" key="7">
    <source>
        <dbReference type="EMBL" id="SVA01621.1"/>
    </source>
</evidence>
<dbReference type="InterPro" id="IPR038078">
    <property type="entry name" value="PhoU-like_sf"/>
</dbReference>
<feature type="transmembrane region" description="Helical" evidence="6">
    <location>
        <begin position="197"/>
        <end position="216"/>
    </location>
</feature>
<evidence type="ECO:0000256" key="3">
    <source>
        <dbReference type="ARBA" id="ARBA00022692"/>
    </source>
</evidence>
<evidence type="ECO:0008006" key="8">
    <source>
        <dbReference type="Google" id="ProtNLM"/>
    </source>
</evidence>
<reference evidence="7" key="1">
    <citation type="submission" date="2018-05" db="EMBL/GenBank/DDBJ databases">
        <authorList>
            <person name="Lanie J.A."/>
            <person name="Ng W.-L."/>
            <person name="Kazmierczak K.M."/>
            <person name="Andrzejewski T.M."/>
            <person name="Davidsen T.M."/>
            <person name="Wayne K.J."/>
            <person name="Tettelin H."/>
            <person name="Glass J.I."/>
            <person name="Rusch D."/>
            <person name="Podicherti R."/>
            <person name="Tsui H.-C.T."/>
            <person name="Winkler M.E."/>
        </authorList>
    </citation>
    <scope>NUCLEOTIDE SEQUENCE</scope>
</reference>
<dbReference type="PANTHER" id="PTHR10010">
    <property type="entry name" value="SOLUTE CARRIER FAMILY 34 SODIUM PHOSPHATE , MEMBER 2-RELATED"/>
    <property type="match status" value="1"/>
</dbReference>
<keyword evidence="5 6" id="KW-0472">Membrane</keyword>
<dbReference type="EMBL" id="UINC01002922">
    <property type="protein sequence ID" value="SVA01621.1"/>
    <property type="molecule type" value="Genomic_DNA"/>
</dbReference>
<dbReference type="AlphaFoldDB" id="A0A381SE86"/>
<evidence type="ECO:0000256" key="6">
    <source>
        <dbReference type="SAM" id="Phobius"/>
    </source>
</evidence>
<dbReference type="InterPro" id="IPR003841">
    <property type="entry name" value="Na/Pi_transpt"/>
</dbReference>
<sequence length="535" mass="58995">MGMFLYGMEMMSDGMKIAAGNKMRSVLEKLTSNRFLAVAVGAFITMVIQSSSATTVMLVSFVNSGLLSFVQGLGVILGSNIGSTITAQIVAFKVTDYALALIAVGAMMSLFSKKDSTKNIGFVILGFGLLFYGMKVMSDTMKPLRSNPTFNNILTSFENPFMGILAGAAFTALIQSSSATTGIVITLASGGSITLEAGIPLIFGANVGTCVTALLAGLNASREAKRVAIAHVTFNVAGVALFCFWIPTFADWISQTSDNIPRQIANAHTIFNIIATVVFIPFTPLVARLIIKYFPDEEVDRDISKPAVMHLDENMLGTPAIAITNAQAEIRGVVGLLERVVGSVAMPFVSSESLRDIEDEEEDFEKGLQNRIEKITFLNNEISSYLIKINNQDLRETQSKEVFTLVSVVNNINSIKNSVSLRLHDLMIKKESDPETLSDKLIDEIESYHKKMVKQIKRLGKFFEKYDQSKIEMIVTKGKKYKDLEEKYRIDHIKRSGSDDDQHSQIYQELMDMLKEISIFIDLIAERLGELETVE</sequence>
<protein>
    <recommendedName>
        <fullName evidence="8">PhoU domain-containing protein</fullName>
    </recommendedName>
</protein>
<organism evidence="7">
    <name type="scientific">marine metagenome</name>
    <dbReference type="NCBI Taxonomy" id="408172"/>
    <lineage>
        <taxon>unclassified sequences</taxon>
        <taxon>metagenomes</taxon>
        <taxon>ecological metagenomes</taxon>
    </lineage>
</organism>
<dbReference type="GO" id="GO:0005436">
    <property type="term" value="F:sodium:phosphate symporter activity"/>
    <property type="evidence" value="ECO:0007669"/>
    <property type="project" value="InterPro"/>
</dbReference>
<gene>
    <name evidence="7" type="ORF">METZ01_LOCUS54475</name>
</gene>
<feature type="transmembrane region" description="Helical" evidence="6">
    <location>
        <begin position="270"/>
        <end position="291"/>
    </location>
</feature>
<dbReference type="Pfam" id="PF02690">
    <property type="entry name" value="Na_Pi_cotrans"/>
    <property type="match status" value="1"/>
</dbReference>
<comment type="subcellular location">
    <subcellularLocation>
        <location evidence="1">Cell membrane</location>
        <topology evidence="1">Multi-pass membrane protein</topology>
    </subcellularLocation>
</comment>
<feature type="transmembrane region" description="Helical" evidence="6">
    <location>
        <begin position="119"/>
        <end position="138"/>
    </location>
</feature>
<dbReference type="GO" id="GO:0005886">
    <property type="term" value="C:plasma membrane"/>
    <property type="evidence" value="ECO:0007669"/>
    <property type="project" value="UniProtKB-SubCell"/>
</dbReference>
<name>A0A381SE86_9ZZZZ</name>
<keyword evidence="3 6" id="KW-0812">Transmembrane</keyword>
<evidence type="ECO:0000256" key="2">
    <source>
        <dbReference type="ARBA" id="ARBA00022475"/>
    </source>
</evidence>
<dbReference type="InterPro" id="IPR004633">
    <property type="entry name" value="NaPi_cotrn-rel/YqeW-like"/>
</dbReference>
<feature type="transmembrane region" description="Helical" evidence="6">
    <location>
        <begin position="228"/>
        <end position="250"/>
    </location>
</feature>
<feature type="transmembrane region" description="Helical" evidence="6">
    <location>
        <begin position="159"/>
        <end position="185"/>
    </location>
</feature>
<dbReference type="NCBIfam" id="NF037997">
    <property type="entry name" value="Na_Pi_symport"/>
    <property type="match status" value="1"/>
</dbReference>
<keyword evidence="2" id="KW-1003">Cell membrane</keyword>